<sequence length="53" mass="6204">MKVSTFFKKSFWPTFLTVQQTVILFSLKDGLDRQYLTTDSIHLVIGFFIFANI</sequence>
<name>A0A150NKU0_STRMT</name>
<dbReference type="PATRIC" id="fig|28037.235.peg.1717"/>
<evidence type="ECO:0000313" key="1">
    <source>
        <dbReference type="EMBL" id="KYF34054.1"/>
    </source>
</evidence>
<organism evidence="1 2">
    <name type="scientific">Streptococcus mitis</name>
    <dbReference type="NCBI Taxonomy" id="28037"/>
    <lineage>
        <taxon>Bacteria</taxon>
        <taxon>Bacillati</taxon>
        <taxon>Bacillota</taxon>
        <taxon>Bacilli</taxon>
        <taxon>Lactobacillales</taxon>
        <taxon>Streptococcaceae</taxon>
        <taxon>Streptococcus</taxon>
        <taxon>Streptococcus mitis group</taxon>
    </lineage>
</organism>
<dbReference type="Proteomes" id="UP000075442">
    <property type="component" value="Unassembled WGS sequence"/>
</dbReference>
<evidence type="ECO:0000313" key="2">
    <source>
        <dbReference type="Proteomes" id="UP000075442"/>
    </source>
</evidence>
<protein>
    <submittedName>
        <fullName evidence="1">Uncharacterized protein</fullName>
    </submittedName>
</protein>
<gene>
    <name evidence="1" type="ORF">SMIM3I_00837</name>
</gene>
<reference evidence="1 2" key="1">
    <citation type="submission" date="2016-01" db="EMBL/GenBank/DDBJ databases">
        <title>Highly variable Streptococcus oralis 1 are common among viridans streptococci isolated from primates.</title>
        <authorList>
            <person name="Denapaite D."/>
            <person name="Rieger M."/>
            <person name="Koendgen S."/>
            <person name="Brueckner R."/>
            <person name="Ochigava I."/>
            <person name="Kappeler P."/>
            <person name="Maetz-Rensing K."/>
            <person name="Leendertz F."/>
        </authorList>
    </citation>
    <scope>NUCLEOTIDE SEQUENCE [LARGE SCALE GENOMIC DNA]</scope>
    <source>
        <strain evidence="1 2">M3-1</strain>
    </source>
</reference>
<dbReference type="EMBL" id="LROU01000122">
    <property type="protein sequence ID" value="KYF34054.1"/>
    <property type="molecule type" value="Genomic_DNA"/>
</dbReference>
<accession>A0A150NKU0</accession>
<dbReference type="AlphaFoldDB" id="A0A150NKU0"/>
<comment type="caution">
    <text evidence="1">The sequence shown here is derived from an EMBL/GenBank/DDBJ whole genome shotgun (WGS) entry which is preliminary data.</text>
</comment>
<proteinExistence type="predicted"/>